<evidence type="ECO:0000313" key="1">
    <source>
        <dbReference type="EMBL" id="PMC16764.1"/>
    </source>
</evidence>
<reference evidence="1 2" key="1">
    <citation type="submission" date="2017-09" db="EMBL/GenBank/DDBJ databases">
        <title>Bacterial strain isolated from the female urinary microbiota.</title>
        <authorList>
            <person name="Thomas-White K."/>
            <person name="Kumar N."/>
            <person name="Forster S."/>
            <person name="Putonti C."/>
            <person name="Lawley T."/>
            <person name="Wolfe A.J."/>
        </authorList>
    </citation>
    <scope>NUCLEOTIDE SEQUENCE [LARGE SCALE GENOMIC DNA]</scope>
    <source>
        <strain evidence="1 2">UMB0834</strain>
    </source>
</reference>
<gene>
    <name evidence="1" type="primary">asp1</name>
    <name evidence="1" type="ORF">CJ235_12165</name>
</gene>
<dbReference type="NCBIfam" id="TIGR03713">
    <property type="entry name" value="acc_sec_asp1"/>
    <property type="match status" value="1"/>
</dbReference>
<sequence>MRYFIPAWYSGQKLWKDNTLPFYYKPDKTEFDDMISLMSMHKKNGYEYKLLVLNYSPNLRLFLHRHDLFESDYWSVFDVLQSAPNTLPRAIDYLDLNWPKDTEFVYSPFMVETIIGENMYSQITFNQEGYVLHIHEYENGLQQQKMIFDDRGFISSIIKYENDTEVEQIYLNVLGENILTENLITGEVLVNNPVKDLLDHSKYLNMLEIIEEIVEKFYKDQITQSDDFIAASDERHNQLITRYFEANQLCFSLFSNRNREITPHLIQSMQPAKSCLVDTKENERECSLIVNNNSIDMKMSRITPFDTEKIPNISSQLYDVHIGFWIDNLSRDVVEPVIDQLYSYIKNKENYRVTILMKDITSKTPKWLSDIVKEKNELYNEEQRTLSEEMADVLEEEMEFIKIIKIESVLFEEDLIRAMSQLRVVIDLGDEPDLYLQISAISAGVPQINMIETDYVTSNVNGLIIPSSSNMIQALDYFLLSLKNWNYSYASSIKLVDEFSSTKIIREVDRLIKGELYG</sequence>
<evidence type="ECO:0000313" key="2">
    <source>
        <dbReference type="Proteomes" id="UP000235748"/>
    </source>
</evidence>
<organism evidence="1 2">
    <name type="scientific">Staphylococcus pettenkoferi</name>
    <dbReference type="NCBI Taxonomy" id="170573"/>
    <lineage>
        <taxon>Bacteria</taxon>
        <taxon>Bacillati</taxon>
        <taxon>Bacillota</taxon>
        <taxon>Bacilli</taxon>
        <taxon>Bacillales</taxon>
        <taxon>Staphylococcaceae</taxon>
        <taxon>Staphylococcus</taxon>
    </lineage>
</organism>
<dbReference type="AlphaFoldDB" id="A0A2N6QB88"/>
<dbReference type="GO" id="GO:0015031">
    <property type="term" value="P:protein transport"/>
    <property type="evidence" value="ECO:0007669"/>
    <property type="project" value="InterPro"/>
</dbReference>
<accession>A0A2N6QB88</accession>
<dbReference type="InterPro" id="IPR022372">
    <property type="entry name" value="Accessory_SS_Asp1"/>
</dbReference>
<dbReference type="RefSeq" id="WP_002446817.1">
    <property type="nucleotide sequence ID" value="NZ_JALCYA010000014.1"/>
</dbReference>
<comment type="caution">
    <text evidence="1">The sequence shown here is derived from an EMBL/GenBank/DDBJ whole genome shotgun (WGS) entry which is preliminary data.</text>
</comment>
<name>A0A2N6QB88_9STAP</name>
<dbReference type="Pfam" id="PF16993">
    <property type="entry name" value="Asp1"/>
    <property type="match status" value="1"/>
</dbReference>
<protein>
    <submittedName>
        <fullName evidence="1">Accessory Sec system protein Asp1</fullName>
    </submittedName>
</protein>
<dbReference type="EMBL" id="PNGG01000013">
    <property type="protein sequence ID" value="PMC16764.1"/>
    <property type="molecule type" value="Genomic_DNA"/>
</dbReference>
<dbReference type="Proteomes" id="UP000235748">
    <property type="component" value="Unassembled WGS sequence"/>
</dbReference>
<proteinExistence type="predicted"/>